<gene>
    <name evidence="1" type="ORF">AMLFYP55_00303</name>
</gene>
<sequence length="66" mass="7767">MEDERVVLSLNVQPDGPRYLVRLDKLFFAGRKNEKNAVSYRVYITFPSRLQTQADAALLSRLRRKR</sequence>
<organism evidence="1">
    <name type="scientific">Akkermansia muciniphila</name>
    <dbReference type="NCBI Taxonomy" id="239935"/>
    <lineage>
        <taxon>Bacteria</taxon>
        <taxon>Pseudomonadati</taxon>
        <taxon>Verrucomicrobiota</taxon>
        <taxon>Verrucomicrobiia</taxon>
        <taxon>Verrucomicrobiales</taxon>
        <taxon>Akkermansiaceae</taxon>
        <taxon>Akkermansia</taxon>
    </lineage>
</organism>
<evidence type="ECO:0000313" key="1">
    <source>
        <dbReference type="EMBL" id="VYS77533.1"/>
    </source>
</evidence>
<protein>
    <submittedName>
        <fullName evidence="1">Uncharacterized protein</fullName>
    </submittedName>
</protein>
<reference evidence="1" key="1">
    <citation type="submission" date="2019-11" db="EMBL/GenBank/DDBJ databases">
        <authorList>
            <person name="Feng L."/>
        </authorList>
    </citation>
    <scope>NUCLEOTIDE SEQUENCE</scope>
    <source>
        <strain evidence="1">AMuciniphilaLFYP55</strain>
    </source>
</reference>
<dbReference type="AlphaFoldDB" id="A0A6N2R8V5"/>
<dbReference type="EMBL" id="CACRSS010000001">
    <property type="protein sequence ID" value="VYS77533.1"/>
    <property type="molecule type" value="Genomic_DNA"/>
</dbReference>
<proteinExistence type="predicted"/>
<accession>A0A6N2R8V5</accession>
<name>A0A6N2R8V5_9BACT</name>